<accession>A0A0C3AWL3</accession>
<organism evidence="1 2">
    <name type="scientific">Serendipita vermifera MAFF 305830</name>
    <dbReference type="NCBI Taxonomy" id="933852"/>
    <lineage>
        <taxon>Eukaryota</taxon>
        <taxon>Fungi</taxon>
        <taxon>Dikarya</taxon>
        <taxon>Basidiomycota</taxon>
        <taxon>Agaricomycotina</taxon>
        <taxon>Agaricomycetes</taxon>
        <taxon>Sebacinales</taxon>
        <taxon>Serendipitaceae</taxon>
        <taxon>Serendipita</taxon>
    </lineage>
</organism>
<dbReference type="HOGENOM" id="CLU_031490_0_0_1"/>
<dbReference type="OrthoDB" id="3365698at2759"/>
<keyword evidence="2" id="KW-1185">Reference proteome</keyword>
<protein>
    <submittedName>
        <fullName evidence="1">Uncharacterized protein</fullName>
    </submittedName>
</protein>
<sequence length="606" mass="69014">MRDSLPLILFTTPKPEYRDLFGRFTAFRECLDHTRVALLTAWTCSFNIDPPNRYCAILSREANTSYCNGKLIYDIASMSAVHRNELLNSDTKFVVHPHQVVRTWRLLNGVVQKRAGMDNAESLSSPTVLPTAPTAAYADQALIRLEYCHSPIGILPVELTLAIMRHHCQTTWSRIKLTHVCQHWRKIMLNEASIWTYIEITPIFGWENSKTEGLFHILDMQLSRAASLPLDVVFFLNECQVKHDHFFEIFFKYEAFSRCRNLVLRMDYNRKYLNEANNILSFALENSTILDSLIVIYDPISHDIENIRDTFANRPPQLQSCTLDAVDIGGAPPVDREMLRRIYGIKLDQLSSLVLPNLIGRPAERPFLPENVTKIDCCMLIYHPFPDVQHYTLEICDFRKDSPPSLGSLVSLTTSSLIVNFGCKITLRSLKRLSCNRLELESGSAFSAPALQQLHIRGPRGSHEPLITYTERTGKALRSEGFGLIPSQILLLEDYFDAYTTMYLLRRCLHAQSISLTFKADTEALQVLECLAAGIGLKQGPVLGGVRKDEAYKSAFEIKMRIMHNQLDVIRYKSCAAEVVKKRNENGGDLKIYGKWEEDAEYILLA</sequence>
<gene>
    <name evidence="1" type="ORF">M408DRAFT_27042</name>
</gene>
<proteinExistence type="predicted"/>
<reference evidence="1 2" key="1">
    <citation type="submission" date="2014-04" db="EMBL/GenBank/DDBJ databases">
        <authorList>
            <consortium name="DOE Joint Genome Institute"/>
            <person name="Kuo A."/>
            <person name="Zuccaro A."/>
            <person name="Kohler A."/>
            <person name="Nagy L.G."/>
            <person name="Floudas D."/>
            <person name="Copeland A."/>
            <person name="Barry K.W."/>
            <person name="Cichocki N."/>
            <person name="Veneault-Fourrey C."/>
            <person name="LaButti K."/>
            <person name="Lindquist E.A."/>
            <person name="Lipzen A."/>
            <person name="Lundell T."/>
            <person name="Morin E."/>
            <person name="Murat C."/>
            <person name="Sun H."/>
            <person name="Tunlid A."/>
            <person name="Henrissat B."/>
            <person name="Grigoriev I.V."/>
            <person name="Hibbett D.S."/>
            <person name="Martin F."/>
            <person name="Nordberg H.P."/>
            <person name="Cantor M.N."/>
            <person name="Hua S.X."/>
        </authorList>
    </citation>
    <scope>NUCLEOTIDE SEQUENCE [LARGE SCALE GENOMIC DNA]</scope>
    <source>
        <strain evidence="1 2">MAFF 305830</strain>
    </source>
</reference>
<evidence type="ECO:0000313" key="2">
    <source>
        <dbReference type="Proteomes" id="UP000054097"/>
    </source>
</evidence>
<dbReference type="Proteomes" id="UP000054097">
    <property type="component" value="Unassembled WGS sequence"/>
</dbReference>
<dbReference type="AlphaFoldDB" id="A0A0C3AWL3"/>
<dbReference type="EMBL" id="KN824324">
    <property type="protein sequence ID" value="KIM24379.1"/>
    <property type="molecule type" value="Genomic_DNA"/>
</dbReference>
<reference evidence="2" key="2">
    <citation type="submission" date="2015-01" db="EMBL/GenBank/DDBJ databases">
        <title>Evolutionary Origins and Diversification of the Mycorrhizal Mutualists.</title>
        <authorList>
            <consortium name="DOE Joint Genome Institute"/>
            <consortium name="Mycorrhizal Genomics Consortium"/>
            <person name="Kohler A."/>
            <person name="Kuo A."/>
            <person name="Nagy L.G."/>
            <person name="Floudas D."/>
            <person name="Copeland A."/>
            <person name="Barry K.W."/>
            <person name="Cichocki N."/>
            <person name="Veneault-Fourrey C."/>
            <person name="LaButti K."/>
            <person name="Lindquist E.A."/>
            <person name="Lipzen A."/>
            <person name="Lundell T."/>
            <person name="Morin E."/>
            <person name="Murat C."/>
            <person name="Riley R."/>
            <person name="Ohm R."/>
            <person name="Sun H."/>
            <person name="Tunlid A."/>
            <person name="Henrissat B."/>
            <person name="Grigoriev I.V."/>
            <person name="Hibbett D.S."/>
            <person name="Martin F."/>
        </authorList>
    </citation>
    <scope>NUCLEOTIDE SEQUENCE [LARGE SCALE GENOMIC DNA]</scope>
    <source>
        <strain evidence="2">MAFF 305830</strain>
    </source>
</reference>
<dbReference type="Gene3D" id="1.20.1280.50">
    <property type="match status" value="1"/>
</dbReference>
<name>A0A0C3AWL3_SERVB</name>
<evidence type="ECO:0000313" key="1">
    <source>
        <dbReference type="EMBL" id="KIM24379.1"/>
    </source>
</evidence>